<evidence type="ECO:0000256" key="5">
    <source>
        <dbReference type="ARBA" id="ARBA00025624"/>
    </source>
</evidence>
<evidence type="ECO:0000256" key="4">
    <source>
        <dbReference type="ARBA" id="ARBA00023136"/>
    </source>
</evidence>
<feature type="transmembrane region" description="Helical" evidence="7">
    <location>
        <begin position="380"/>
        <end position="402"/>
    </location>
</feature>
<evidence type="ECO:0000259" key="8">
    <source>
        <dbReference type="Pfam" id="PF00361"/>
    </source>
</evidence>
<keyword evidence="4 7" id="KW-0472">Membrane</keyword>
<keyword evidence="2 6" id="KW-0812">Transmembrane</keyword>
<dbReference type="InterPro" id="IPR010217">
    <property type="entry name" value="NU5C2"/>
</dbReference>
<dbReference type="PRINTS" id="PR01434">
    <property type="entry name" value="NADHDHGNASE5"/>
</dbReference>
<name>A0A2T1GJ90_9CYAN</name>
<evidence type="ECO:0000313" key="10">
    <source>
        <dbReference type="EMBL" id="PSB57852.1"/>
    </source>
</evidence>
<evidence type="ECO:0000256" key="1">
    <source>
        <dbReference type="ARBA" id="ARBA00004127"/>
    </source>
</evidence>
<feature type="transmembrane region" description="Helical" evidence="7">
    <location>
        <begin position="282"/>
        <end position="304"/>
    </location>
</feature>
<dbReference type="AlphaFoldDB" id="A0A2T1GJ90"/>
<dbReference type="Gene3D" id="1.20.5.2700">
    <property type="match status" value="1"/>
</dbReference>
<dbReference type="GO" id="GO:0012505">
    <property type="term" value="C:endomembrane system"/>
    <property type="evidence" value="ECO:0007669"/>
    <property type="project" value="UniProtKB-SubCell"/>
</dbReference>
<dbReference type="GO" id="GO:0015990">
    <property type="term" value="P:electron transport coupled proton transport"/>
    <property type="evidence" value="ECO:0007669"/>
    <property type="project" value="TreeGrafter"/>
</dbReference>
<gene>
    <name evidence="10" type="ORF">C7B77_06950</name>
</gene>
<feature type="transmembrane region" description="Helical" evidence="7">
    <location>
        <begin position="494"/>
        <end position="514"/>
    </location>
</feature>
<feature type="transmembrane region" description="Helical" evidence="7">
    <location>
        <begin position="311"/>
        <end position="332"/>
    </location>
</feature>
<evidence type="ECO:0000256" key="7">
    <source>
        <dbReference type="SAM" id="Phobius"/>
    </source>
</evidence>
<feature type="transmembrane region" description="Helical" evidence="7">
    <location>
        <begin position="414"/>
        <end position="440"/>
    </location>
</feature>
<feature type="transmembrane region" description="Helical" evidence="7">
    <location>
        <begin position="590"/>
        <end position="609"/>
    </location>
</feature>
<reference evidence="10 11" key="1">
    <citation type="submission" date="2018-03" db="EMBL/GenBank/DDBJ databases">
        <title>The ancient ancestry and fast evolution of plastids.</title>
        <authorList>
            <person name="Moore K.R."/>
            <person name="Magnabosco C."/>
            <person name="Momper L."/>
            <person name="Gold D.A."/>
            <person name="Bosak T."/>
            <person name="Fournier G.P."/>
        </authorList>
    </citation>
    <scope>NUCLEOTIDE SEQUENCE [LARGE SCALE GENOMIC DNA]</scope>
    <source>
        <strain evidence="10 11">CCALA 037</strain>
    </source>
</reference>
<dbReference type="InterPro" id="IPR003945">
    <property type="entry name" value="NU5C-like"/>
</dbReference>
<dbReference type="GO" id="GO:0003954">
    <property type="term" value="F:NADH dehydrogenase activity"/>
    <property type="evidence" value="ECO:0007669"/>
    <property type="project" value="TreeGrafter"/>
</dbReference>
<dbReference type="PANTHER" id="PTHR42829">
    <property type="entry name" value="NADH-UBIQUINONE OXIDOREDUCTASE CHAIN 5"/>
    <property type="match status" value="1"/>
</dbReference>
<sequence>MYEIVIQTAWLIPCYPLVGAILALPWSLGWSGELGTRPAGYVNILMAGIAFVHAVVALAIGWDLPPQEISYSWLHTSTLDISFPIAVSTITLTAASVVAGINFVSQIYSVGYLEMDWSWARFFSLMNCFGAGICGLVLSNSLFFTYVFLELLTLATYLLVGFWFAQSLVITGARDAFWTKRVGDIILLMGVIAIYPIAGTWNFSELATWSQTAQLDPTVALLLGLALSAGPLGKCAQIPFQLWLDEAMEAPIPATVLRNAVVVGAGAFVLIKLAPVISLSPILLTTLIILGVSTAICCSLIAIAQIDMKRVLSYTLSAYIGLVFIAIGTQNLDSARFILFNESFGMALLYMGIGAIIWTNVTQDLTQLGGLWSRRPFTGAALLVAIASFIALPPLGGFWGFLQLIDGLWLEQPWLVGVILIVNTLTAFSLTRLFCMIFLGKVKPMSERSVEPFWLISLPVITTAVFICHLPIILRNLDLLPSWGALDTMFAPLLVWSSISGIAIATVIYSVDAIPKPVKLPMPAIQNFFAYDFYVQRFYQLTIVLLVATSARITNWFDRYVVDGFVNFIGLGTLFGGQTLKYTTSGQSQFYVLVAFTGIILVGLMMGLFV</sequence>
<dbReference type="EMBL" id="PVWO01000059">
    <property type="protein sequence ID" value="PSB57852.1"/>
    <property type="molecule type" value="Genomic_DNA"/>
</dbReference>
<organism evidence="10 11">
    <name type="scientific">Chamaesiphon polymorphus CCALA 037</name>
    <dbReference type="NCBI Taxonomy" id="2107692"/>
    <lineage>
        <taxon>Bacteria</taxon>
        <taxon>Bacillati</taxon>
        <taxon>Cyanobacteriota</taxon>
        <taxon>Cyanophyceae</taxon>
        <taxon>Gomontiellales</taxon>
        <taxon>Chamaesiphonaceae</taxon>
        <taxon>Chamaesiphon</taxon>
    </lineage>
</organism>
<evidence type="ECO:0000313" key="11">
    <source>
        <dbReference type="Proteomes" id="UP000238937"/>
    </source>
</evidence>
<feature type="domain" description="NADH:quinone oxidoreductase/Mrp antiporter transmembrane" evidence="8">
    <location>
        <begin position="139"/>
        <end position="423"/>
    </location>
</feature>
<keyword evidence="3 7" id="KW-1133">Transmembrane helix</keyword>
<proteinExistence type="predicted"/>
<comment type="subcellular location">
    <subcellularLocation>
        <location evidence="1">Endomembrane system</location>
        <topology evidence="1">Multi-pass membrane protein</topology>
    </subcellularLocation>
    <subcellularLocation>
        <location evidence="6">Membrane</location>
        <topology evidence="6">Multi-pass membrane protein</topology>
    </subcellularLocation>
</comment>
<feature type="transmembrane region" description="Helical" evidence="7">
    <location>
        <begin position="40"/>
        <end position="61"/>
    </location>
</feature>
<feature type="domain" description="NADH-Ubiquinone oxidoreductase (complex I) chain 5 N-terminal" evidence="9">
    <location>
        <begin position="73"/>
        <end position="123"/>
    </location>
</feature>
<dbReference type="NCBIfam" id="NF005633">
    <property type="entry name" value="PRK07390.1"/>
    <property type="match status" value="1"/>
</dbReference>
<feature type="transmembrane region" description="Helical" evidence="7">
    <location>
        <begin position="256"/>
        <end position="276"/>
    </location>
</feature>
<comment type="caution">
    <text evidence="10">The sequence shown here is derived from an EMBL/GenBank/DDBJ whole genome shotgun (WGS) entry which is preliminary data.</text>
</comment>
<feature type="transmembrane region" description="Helical" evidence="7">
    <location>
        <begin position="185"/>
        <end position="204"/>
    </location>
</feature>
<dbReference type="OrthoDB" id="9807568at2"/>
<evidence type="ECO:0000256" key="6">
    <source>
        <dbReference type="RuleBase" id="RU000320"/>
    </source>
</evidence>
<dbReference type="Pfam" id="PF00662">
    <property type="entry name" value="Proton_antipo_N"/>
    <property type="match status" value="1"/>
</dbReference>
<feature type="transmembrane region" description="Helical" evidence="7">
    <location>
        <begin position="154"/>
        <end position="173"/>
    </location>
</feature>
<dbReference type="PANTHER" id="PTHR42829:SF2">
    <property type="entry name" value="NADH-UBIQUINONE OXIDOREDUCTASE CHAIN 5"/>
    <property type="match status" value="1"/>
</dbReference>
<keyword evidence="11" id="KW-1185">Reference proteome</keyword>
<dbReference type="RefSeq" id="WP_106301971.1">
    <property type="nucleotide sequence ID" value="NZ_PVWO01000059.1"/>
</dbReference>
<comment type="function">
    <text evidence="5">NDH-1 shuttles electrons from NAD(P)H, via FMN and iron-sulfur (Fe-S) centers, to quinones in the respiratory chain. The immediate electron acceptor for the enzyme in this species is believed to be plastoquinone. Couples the redox reaction to proton translocation (for every two electrons transferred, four hydrogen ions are translocated across the cytoplasmic membrane), and thus conserves the redox energy in a proton gradient.</text>
</comment>
<dbReference type="Proteomes" id="UP000238937">
    <property type="component" value="Unassembled WGS sequence"/>
</dbReference>
<feature type="transmembrane region" description="Helical" evidence="7">
    <location>
        <begin position="6"/>
        <end position="28"/>
    </location>
</feature>
<dbReference type="GO" id="GO:0008137">
    <property type="term" value="F:NADH dehydrogenase (ubiquinone) activity"/>
    <property type="evidence" value="ECO:0007669"/>
    <property type="project" value="InterPro"/>
</dbReference>
<evidence type="ECO:0000259" key="9">
    <source>
        <dbReference type="Pfam" id="PF00662"/>
    </source>
</evidence>
<evidence type="ECO:0000256" key="3">
    <source>
        <dbReference type="ARBA" id="ARBA00022989"/>
    </source>
</evidence>
<feature type="transmembrane region" description="Helical" evidence="7">
    <location>
        <begin position="452"/>
        <end position="474"/>
    </location>
</feature>
<dbReference type="GO" id="GO:0016020">
    <property type="term" value="C:membrane"/>
    <property type="evidence" value="ECO:0007669"/>
    <property type="project" value="UniProtKB-SubCell"/>
</dbReference>
<dbReference type="InterPro" id="IPR001750">
    <property type="entry name" value="ND/Mrp_TM"/>
</dbReference>
<feature type="transmembrane region" description="Helical" evidence="7">
    <location>
        <begin position="125"/>
        <end position="148"/>
    </location>
</feature>
<feature type="transmembrane region" description="Helical" evidence="7">
    <location>
        <begin position="219"/>
        <end position="244"/>
    </location>
</feature>
<feature type="transmembrane region" description="Helical" evidence="7">
    <location>
        <begin position="338"/>
        <end position="359"/>
    </location>
</feature>
<dbReference type="GO" id="GO:0042773">
    <property type="term" value="P:ATP synthesis coupled electron transport"/>
    <property type="evidence" value="ECO:0007669"/>
    <property type="project" value="InterPro"/>
</dbReference>
<dbReference type="NCBIfam" id="TIGR01960">
    <property type="entry name" value="ndhF3_CO2"/>
    <property type="match status" value="1"/>
</dbReference>
<dbReference type="Pfam" id="PF00361">
    <property type="entry name" value="Proton_antipo_M"/>
    <property type="match status" value="1"/>
</dbReference>
<evidence type="ECO:0000256" key="2">
    <source>
        <dbReference type="ARBA" id="ARBA00022692"/>
    </source>
</evidence>
<dbReference type="InterPro" id="IPR001516">
    <property type="entry name" value="Proton_antipo_N"/>
</dbReference>
<accession>A0A2T1GJ90</accession>
<feature type="transmembrane region" description="Helical" evidence="7">
    <location>
        <begin position="81"/>
        <end position="104"/>
    </location>
</feature>
<protein>
    <submittedName>
        <fullName evidence="10">NAD(P)H-quinone oxidoreductase subunit F</fullName>
    </submittedName>
</protein>